<name>A0A7S2KJP8_9STRA</name>
<protein>
    <submittedName>
        <fullName evidence="1">Uncharacterized protein</fullName>
    </submittedName>
</protein>
<dbReference type="EMBL" id="HBGZ01004397">
    <property type="protein sequence ID" value="CAD9579054.1"/>
    <property type="molecule type" value="Transcribed_RNA"/>
</dbReference>
<proteinExistence type="predicted"/>
<evidence type="ECO:0000313" key="1">
    <source>
        <dbReference type="EMBL" id="CAD9579054.1"/>
    </source>
</evidence>
<gene>
    <name evidence="1" type="ORF">SMAR0320_LOCUS2984</name>
</gene>
<reference evidence="1" key="1">
    <citation type="submission" date="2021-01" db="EMBL/GenBank/DDBJ databases">
        <authorList>
            <person name="Corre E."/>
            <person name="Pelletier E."/>
            <person name="Niang G."/>
            <person name="Scheremetjew M."/>
            <person name="Finn R."/>
            <person name="Kale V."/>
            <person name="Holt S."/>
            <person name="Cochrane G."/>
            <person name="Meng A."/>
            <person name="Brown T."/>
            <person name="Cohen L."/>
        </authorList>
    </citation>
    <scope>NUCLEOTIDE SEQUENCE</scope>
    <source>
        <strain evidence="1">SM1012Den-03</strain>
    </source>
</reference>
<sequence length="373" mass="42236">MMSLENSDAYLLSIERRKAMEDSSAVTTETMSGGSLQSTMLMPAVKQEEADREEDVRVNKRCWRCSLSRRHLRRQSSSSVLHIHKNRLICYIIIGIISTIATVDHLRTFVINERALLTQMGRQRYRTRRRDKNKARFCDETDEPKRWKLFTSGWRSLSTCEEFDLSLRRTKLGDNGVKRLMSQLGSKKYANGKRRGKLRVLNLQRQGITRRGAGYISRWLSADPLEVNADTAHVVDLDRIPTAASTSIFINLEGNPIGLLGFKDLQRAVDKARINGIKVVIVGGGGADDSPKHSNLDTQHVVKVGPITYRKTRVAMEPWRLPVPLIKKISGKDRPLVRGFKIVVVLFVGFAIGRTTAATRLPYRLAIVRNDVQ</sequence>
<dbReference type="InterPro" id="IPR032675">
    <property type="entry name" value="LRR_dom_sf"/>
</dbReference>
<organism evidence="1">
    <name type="scientific">Skeletonema marinoi</name>
    <dbReference type="NCBI Taxonomy" id="267567"/>
    <lineage>
        <taxon>Eukaryota</taxon>
        <taxon>Sar</taxon>
        <taxon>Stramenopiles</taxon>
        <taxon>Ochrophyta</taxon>
        <taxon>Bacillariophyta</taxon>
        <taxon>Coscinodiscophyceae</taxon>
        <taxon>Thalassiosirophycidae</taxon>
        <taxon>Thalassiosirales</taxon>
        <taxon>Skeletonemataceae</taxon>
        <taxon>Skeletonema</taxon>
        <taxon>Skeletonema marinoi-dohrnii complex</taxon>
    </lineage>
</organism>
<dbReference type="AlphaFoldDB" id="A0A7S2KJP8"/>
<accession>A0A7S2KJP8</accession>
<dbReference type="Gene3D" id="3.80.10.10">
    <property type="entry name" value="Ribonuclease Inhibitor"/>
    <property type="match status" value="1"/>
</dbReference>